<keyword evidence="4" id="KW-0808">Transferase</keyword>
<evidence type="ECO:0000256" key="2">
    <source>
        <dbReference type="ARBA" id="ARBA00022898"/>
    </source>
</evidence>
<accession>A0AAU7AVE3</accession>
<evidence type="ECO:0000313" key="4">
    <source>
        <dbReference type="EMBL" id="XAY05453.1"/>
    </source>
</evidence>
<dbReference type="PANTHER" id="PTHR43586">
    <property type="entry name" value="CYSTEINE DESULFURASE"/>
    <property type="match status" value="1"/>
</dbReference>
<dbReference type="Gene3D" id="3.40.640.10">
    <property type="entry name" value="Type I PLP-dependent aspartate aminotransferase-like (Major domain)"/>
    <property type="match status" value="1"/>
</dbReference>
<dbReference type="Gene3D" id="3.90.1150.10">
    <property type="entry name" value="Aspartate Aminotransferase, domain 1"/>
    <property type="match status" value="1"/>
</dbReference>
<dbReference type="InterPro" id="IPR015424">
    <property type="entry name" value="PyrdxlP-dep_Trfase"/>
</dbReference>
<gene>
    <name evidence="4" type="primary">sufS_1</name>
    <name evidence="4" type="ORF">DSM112329_02306</name>
</gene>
<comment type="cofactor">
    <cofactor evidence="1">
        <name>pyridoxal 5'-phosphate</name>
        <dbReference type="ChEBI" id="CHEBI:597326"/>
    </cofactor>
</comment>
<feature type="domain" description="Aminotransferase class V" evidence="3">
    <location>
        <begin position="56"/>
        <end position="297"/>
    </location>
</feature>
<dbReference type="RefSeq" id="WP_354701961.1">
    <property type="nucleotide sequence ID" value="NZ_CP114014.1"/>
</dbReference>
<keyword evidence="2" id="KW-0663">Pyridoxal phosphate</keyword>
<evidence type="ECO:0000256" key="1">
    <source>
        <dbReference type="ARBA" id="ARBA00001933"/>
    </source>
</evidence>
<dbReference type="AlphaFoldDB" id="A0AAU7AVE3"/>
<name>A0AAU7AVE3_9ACTN</name>
<dbReference type="InterPro" id="IPR015421">
    <property type="entry name" value="PyrdxlP-dep_Trfase_major"/>
</dbReference>
<protein>
    <submittedName>
        <fullName evidence="4">Cysteine desulfurase SufS</fullName>
        <ecNumber evidence="4">2.8.1.7</ecNumber>
    </submittedName>
</protein>
<dbReference type="GO" id="GO:0031071">
    <property type="term" value="F:cysteine desulfurase activity"/>
    <property type="evidence" value="ECO:0007669"/>
    <property type="project" value="UniProtKB-EC"/>
</dbReference>
<evidence type="ECO:0000259" key="3">
    <source>
        <dbReference type="Pfam" id="PF00266"/>
    </source>
</evidence>
<dbReference type="KEGG" id="parq:DSM112329_02306"/>
<sequence length="360" mass="36730">MDPAAFRQQFPVFEQTAYLNAGSCGPLPGAALRGAADVALQAAEEGRVLDYFLATVTAVDRLRAAYAAPMGAAAADVAVTTCTSEGLAAMIAALRLQPGDEVLTAPDEHPGLLGPLAAARRHLGVVVRTAPLAGIAEAVDPGTTKLVACSHVNWTTGALAPAALAEVGREVPVLLDGAQGTGALRFDVASLGCFAYAAAGQKWMCGPVGTGMLWVDPAWHERLVGLTPGYTNLAVPNDGLDADTWPDARAFDAPAISFEVAAAAAAAADVLDAFGWDAVFERAQELTAELVAGLTAAGCEVAPRDATTLVSWVAPDPAAFVARAAAAGVVVRPLPGTPYVRASVGAWNDASDLGRLLELV</sequence>
<dbReference type="SUPFAM" id="SSF53383">
    <property type="entry name" value="PLP-dependent transferases"/>
    <property type="match status" value="1"/>
</dbReference>
<dbReference type="PANTHER" id="PTHR43586:SF8">
    <property type="entry name" value="CYSTEINE DESULFURASE 1, CHLOROPLASTIC"/>
    <property type="match status" value="1"/>
</dbReference>
<dbReference type="EMBL" id="CP114014">
    <property type="protein sequence ID" value="XAY05453.1"/>
    <property type="molecule type" value="Genomic_DNA"/>
</dbReference>
<organism evidence="4">
    <name type="scientific">Paraconexibacter sp. AEG42_29</name>
    <dbReference type="NCBI Taxonomy" id="2997339"/>
    <lineage>
        <taxon>Bacteria</taxon>
        <taxon>Bacillati</taxon>
        <taxon>Actinomycetota</taxon>
        <taxon>Thermoleophilia</taxon>
        <taxon>Solirubrobacterales</taxon>
        <taxon>Paraconexibacteraceae</taxon>
        <taxon>Paraconexibacter</taxon>
    </lineage>
</organism>
<dbReference type="Pfam" id="PF00266">
    <property type="entry name" value="Aminotran_5"/>
    <property type="match status" value="1"/>
</dbReference>
<dbReference type="InterPro" id="IPR000192">
    <property type="entry name" value="Aminotrans_V_dom"/>
</dbReference>
<reference evidence="4" key="1">
    <citation type="submission" date="2022-12" db="EMBL/GenBank/DDBJ databases">
        <title>Paraconexibacter alkalitolerans sp. nov. and Baekduia alba sp. nov., isolated from soil and emended description of the genera Paraconexibacter (Chun et al., 2020) and Baekduia (An et al., 2020).</title>
        <authorList>
            <person name="Vieira S."/>
            <person name="Huber K.J."/>
            <person name="Geppert A."/>
            <person name="Wolf J."/>
            <person name="Neumann-Schaal M."/>
            <person name="Muesken M."/>
            <person name="Overmann J."/>
        </authorList>
    </citation>
    <scope>NUCLEOTIDE SEQUENCE</scope>
    <source>
        <strain evidence="4">AEG42_29</strain>
    </source>
</reference>
<proteinExistence type="predicted"/>
<dbReference type="EC" id="2.8.1.7" evidence="4"/>
<dbReference type="InterPro" id="IPR015422">
    <property type="entry name" value="PyrdxlP-dep_Trfase_small"/>
</dbReference>